<dbReference type="InterPro" id="IPR001826">
    <property type="entry name" value="RHS"/>
</dbReference>
<dbReference type="PRINTS" id="PR00394">
    <property type="entry name" value="RHSPROTEIN"/>
</dbReference>
<dbReference type="PANTHER" id="PTHR32305:SF15">
    <property type="entry name" value="PROTEIN RHSA-RELATED"/>
    <property type="match status" value="1"/>
</dbReference>
<keyword evidence="3" id="KW-1185">Reference proteome</keyword>
<protein>
    <submittedName>
        <fullName evidence="2">RHS repeat-associated core domain-containing protein</fullName>
    </submittedName>
</protein>
<dbReference type="AlphaFoldDB" id="A0A1G6XSA4"/>
<evidence type="ECO:0000259" key="1">
    <source>
        <dbReference type="Pfam" id="PF03527"/>
    </source>
</evidence>
<feature type="non-terminal residue" evidence="2">
    <location>
        <position position="1"/>
    </location>
</feature>
<evidence type="ECO:0000313" key="3">
    <source>
        <dbReference type="Proteomes" id="UP000198908"/>
    </source>
</evidence>
<proteinExistence type="predicted"/>
<dbReference type="Gene3D" id="2.180.10.10">
    <property type="entry name" value="RHS repeat-associated core"/>
    <property type="match status" value="1"/>
</dbReference>
<organism evidence="2 3">
    <name type="scientific">Paraburkholderia lycopersici</name>
    <dbReference type="NCBI Taxonomy" id="416944"/>
    <lineage>
        <taxon>Bacteria</taxon>
        <taxon>Pseudomonadati</taxon>
        <taxon>Pseudomonadota</taxon>
        <taxon>Betaproteobacteria</taxon>
        <taxon>Burkholderiales</taxon>
        <taxon>Burkholderiaceae</taxon>
        <taxon>Paraburkholderia</taxon>
    </lineage>
</organism>
<dbReference type="PANTHER" id="PTHR32305">
    <property type="match status" value="1"/>
</dbReference>
<dbReference type="NCBIfam" id="TIGR03696">
    <property type="entry name" value="Rhs_assc_core"/>
    <property type="match status" value="1"/>
</dbReference>
<dbReference type="Pfam" id="PF03527">
    <property type="entry name" value="RHS"/>
    <property type="match status" value="1"/>
</dbReference>
<name>A0A1G6XSA4_9BURK</name>
<dbReference type="InterPro" id="IPR050708">
    <property type="entry name" value="T6SS_VgrG/RHS"/>
</dbReference>
<sequence length="227" mass="25380">QPFRALAYYHCDQIGTPRELTDAAGEVAWNAYYQAWGKAHEVISDAARKAGIRNPLRFAGQYFDRETGLHYNRHRYYDPSSGRFISKDPIGLAGGINVYAYAPNPVEWVDPFGLSKTPVGAGRKQASSKANQNAKCPCRGEWEMNRFDRICSGNVPGVGYAKYVRDPGTGMWWSEDQTGHGNSAWKVYDKNGAWVADADVYGDYMSKHKSDTGKNIDFDSLKCKDSK</sequence>
<dbReference type="RefSeq" id="WP_245747000.1">
    <property type="nucleotide sequence ID" value="NZ_FMYQ01000026.1"/>
</dbReference>
<dbReference type="InterPro" id="IPR022385">
    <property type="entry name" value="Rhs_assc_core"/>
</dbReference>
<dbReference type="STRING" id="416944.SAMN05421548_1261"/>
<reference evidence="3" key="1">
    <citation type="submission" date="2016-09" db="EMBL/GenBank/DDBJ databases">
        <authorList>
            <person name="Varghese N."/>
            <person name="Submissions S."/>
        </authorList>
    </citation>
    <scope>NUCLEOTIDE SEQUENCE [LARGE SCALE GENOMIC DNA]</scope>
    <source>
        <strain evidence="3">TNe-862</strain>
    </source>
</reference>
<accession>A0A1G6XSA4</accession>
<gene>
    <name evidence="2" type="ORF">SAMN05421548_1261</name>
</gene>
<evidence type="ECO:0000313" key="2">
    <source>
        <dbReference type="EMBL" id="SDD81084.1"/>
    </source>
</evidence>
<dbReference type="EMBL" id="FMYQ01000026">
    <property type="protein sequence ID" value="SDD81084.1"/>
    <property type="molecule type" value="Genomic_DNA"/>
</dbReference>
<dbReference type="Proteomes" id="UP000198908">
    <property type="component" value="Unassembled WGS sequence"/>
</dbReference>
<feature type="domain" description="RHS protein conserved region" evidence="1">
    <location>
        <begin position="7"/>
        <end position="41"/>
    </location>
</feature>